<feature type="transmembrane region" description="Helical" evidence="17">
    <location>
        <begin position="178"/>
        <end position="200"/>
    </location>
</feature>
<evidence type="ECO:0000256" key="6">
    <source>
        <dbReference type="ARBA" id="ARBA00022617"/>
    </source>
</evidence>
<evidence type="ECO:0000256" key="1">
    <source>
        <dbReference type="ARBA" id="ARBA00002566"/>
    </source>
</evidence>
<dbReference type="CDD" id="cd00290">
    <property type="entry name" value="cytochrome_b_C"/>
    <property type="match status" value="1"/>
</dbReference>
<dbReference type="Pfam" id="PF00032">
    <property type="entry name" value="Cytochrom_B_C"/>
    <property type="match status" value="1"/>
</dbReference>
<keyword evidence="13 17" id="KW-0408">Iron</keyword>
<evidence type="ECO:0000256" key="9">
    <source>
        <dbReference type="ARBA" id="ARBA00022723"/>
    </source>
</evidence>
<keyword evidence="12 17" id="KW-1133">Transmembrane helix</keyword>
<feature type="transmembrane region" description="Helical" evidence="17">
    <location>
        <begin position="77"/>
        <end position="99"/>
    </location>
</feature>
<dbReference type="PROSITE" id="PS51002">
    <property type="entry name" value="CYTB_NTER"/>
    <property type="match status" value="1"/>
</dbReference>
<keyword evidence="9 17" id="KW-0479">Metal-binding</keyword>
<dbReference type="Gene3D" id="1.20.810.10">
    <property type="entry name" value="Cytochrome Bc1 Complex, Chain C"/>
    <property type="match status" value="1"/>
</dbReference>
<feature type="transmembrane region" description="Helical" evidence="17">
    <location>
        <begin position="29"/>
        <end position="56"/>
    </location>
</feature>
<feature type="domain" description="Cytochrome b/b6 C-terminal region profile" evidence="19">
    <location>
        <begin position="210"/>
        <end position="365"/>
    </location>
</feature>
<comment type="caution">
    <text evidence="20">The sequence shown here is derived from an EMBL/GenBank/DDBJ whole genome shotgun (WGS) entry which is preliminary data.</text>
</comment>
<feature type="transmembrane region" description="Helical" evidence="17">
    <location>
        <begin position="343"/>
        <end position="363"/>
    </location>
</feature>
<dbReference type="InterPro" id="IPR016174">
    <property type="entry name" value="Di-haem_cyt_TM"/>
</dbReference>
<evidence type="ECO:0000313" key="20">
    <source>
        <dbReference type="EMBL" id="KAG9511430.1"/>
    </source>
</evidence>
<dbReference type="InterPro" id="IPR005798">
    <property type="entry name" value="Cyt_b/b6_C"/>
</dbReference>
<evidence type="ECO:0000256" key="14">
    <source>
        <dbReference type="ARBA" id="ARBA00023075"/>
    </source>
</evidence>
<keyword evidence="5 17" id="KW-0813">Transport</keyword>
<geneLocation type="mitochondrion" evidence="20"/>
<keyword evidence="14" id="KW-0830">Ubiquinone</keyword>
<accession>A0ABQ7SDE4</accession>
<evidence type="ECO:0000256" key="13">
    <source>
        <dbReference type="ARBA" id="ARBA00023004"/>
    </source>
</evidence>
<protein>
    <recommendedName>
        <fullName evidence="4 17">Cytochrome b</fullName>
    </recommendedName>
</protein>
<feature type="transmembrane region" description="Helical" evidence="17">
    <location>
        <begin position="317"/>
        <end position="337"/>
    </location>
</feature>
<feature type="transmembrane region" description="Helical" evidence="17">
    <location>
        <begin position="288"/>
        <end position="310"/>
    </location>
</feature>
<keyword evidence="21" id="KW-1185">Reference proteome</keyword>
<evidence type="ECO:0000256" key="7">
    <source>
        <dbReference type="ARBA" id="ARBA00022660"/>
    </source>
</evidence>
<feature type="transmembrane region" description="Helical" evidence="17">
    <location>
        <begin position="229"/>
        <end position="250"/>
    </location>
</feature>
<evidence type="ECO:0000256" key="16">
    <source>
        <dbReference type="ARBA" id="ARBA00023136"/>
    </source>
</evidence>
<dbReference type="InterPro" id="IPR048260">
    <property type="entry name" value="Cytochrome_b_C_euk/bac"/>
</dbReference>
<dbReference type="InterPro" id="IPR036150">
    <property type="entry name" value="Cyt_b/b6_C_sf"/>
</dbReference>
<dbReference type="EMBL" id="JAIFTH010000002">
    <property type="protein sequence ID" value="KAG9511430.1"/>
    <property type="molecule type" value="Genomic_DNA"/>
</dbReference>
<evidence type="ECO:0000256" key="5">
    <source>
        <dbReference type="ARBA" id="ARBA00022448"/>
    </source>
</evidence>
<dbReference type="PANTHER" id="PTHR19271:SF16">
    <property type="entry name" value="CYTOCHROME B"/>
    <property type="match status" value="1"/>
</dbReference>
<gene>
    <name evidence="20" type="primary">CYTB</name>
    <name evidence="20" type="ORF">GZH46_03162</name>
</gene>
<evidence type="ECO:0000256" key="2">
    <source>
        <dbReference type="ARBA" id="ARBA00004448"/>
    </source>
</evidence>
<evidence type="ECO:0000256" key="3">
    <source>
        <dbReference type="ARBA" id="ARBA00011649"/>
    </source>
</evidence>
<sequence length="365" mass="42366">MFLSRKYNGLNSMVSSSLWDLPTPSSMSYFWNFGSLLGVCFIIQVTTGLFLSFHYISFADLSFSSLIHISRDVWLGWMVRFLHMNGASLFFIFIYFHIARGLFFQSSVSKMVWVSGVTILLLLMAVSFLGYVLPWGQMSYWAVAVITNLFSVVPLVGVDIVNWIWGGFSVGVPTLTRFYSLHFLLPFFMAFFILVHLYFLHINGSSMNLGLNGNVDKFVFHPYFSLKDFFSWILLFGLFMFIVFFSPYLFGDPVNFVPADPMSTPTHIQPEWYFLFSYAILRSFPGKVAGVVALFSSVLIYYVFPFFTYYYSSKFSFIRYFLFWVLISSFFFLMYIGSMPAEYPYIWGGQVFTFIYFLTCVIINI</sequence>
<comment type="cofactor">
    <cofactor evidence="17">
        <name>heme b</name>
        <dbReference type="ChEBI" id="CHEBI:60344"/>
    </cofactor>
    <text evidence="17">Binds 2 heme groups non-covalently.</text>
</comment>
<comment type="similarity">
    <text evidence="17">Belongs to the cytochrome b family.</text>
</comment>
<keyword evidence="11 17" id="KW-0249">Electron transport</keyword>
<evidence type="ECO:0000256" key="10">
    <source>
        <dbReference type="ARBA" id="ARBA00022792"/>
    </source>
</evidence>
<evidence type="ECO:0000256" key="8">
    <source>
        <dbReference type="ARBA" id="ARBA00022692"/>
    </source>
</evidence>
<comment type="function">
    <text evidence="1 17">Component of the ubiquinol-cytochrome c reductase complex (complex III or cytochrome b-c1 complex) that is part of the mitochondrial respiratory chain. The b-c1 complex mediates electron transfer from ubiquinol to cytochrome c. Contributes to the generation of a proton gradient across the mitochondrial membrane that is then used for ATP synthesis.</text>
</comment>
<evidence type="ECO:0000256" key="4">
    <source>
        <dbReference type="ARBA" id="ARBA00013531"/>
    </source>
</evidence>
<comment type="subcellular location">
    <subcellularLocation>
        <location evidence="2">Mitochondrion inner membrane</location>
        <topology evidence="2">Multi-pass membrane protein</topology>
    </subcellularLocation>
</comment>
<dbReference type="SUPFAM" id="SSF81648">
    <property type="entry name" value="a domain/subunit of cytochrome bc1 complex (Ubiquinol-cytochrome c reductase)"/>
    <property type="match status" value="1"/>
</dbReference>
<evidence type="ECO:0000259" key="18">
    <source>
        <dbReference type="PROSITE" id="PS51002"/>
    </source>
</evidence>
<dbReference type="CDD" id="cd00284">
    <property type="entry name" value="Cytochrome_b_N"/>
    <property type="match status" value="1"/>
</dbReference>
<dbReference type="PANTHER" id="PTHR19271">
    <property type="entry name" value="CYTOCHROME B"/>
    <property type="match status" value="1"/>
</dbReference>
<feature type="domain" description="Cytochrome b/b6 N-terminal region profile" evidence="18">
    <location>
        <begin position="1"/>
        <end position="209"/>
    </location>
</feature>
<dbReference type="Proteomes" id="UP000825002">
    <property type="component" value="Unassembled WGS sequence"/>
</dbReference>
<feature type="transmembrane region" description="Helical" evidence="17">
    <location>
        <begin position="111"/>
        <end position="133"/>
    </location>
</feature>
<evidence type="ECO:0000256" key="15">
    <source>
        <dbReference type="ARBA" id="ARBA00023128"/>
    </source>
</evidence>
<dbReference type="InterPro" id="IPR005797">
    <property type="entry name" value="Cyt_b/b6_N"/>
</dbReference>
<evidence type="ECO:0000256" key="11">
    <source>
        <dbReference type="ARBA" id="ARBA00022982"/>
    </source>
</evidence>
<dbReference type="InterPro" id="IPR048259">
    <property type="entry name" value="Cytochrome_b_N_euk/bac"/>
</dbReference>
<dbReference type="Pfam" id="PF00033">
    <property type="entry name" value="Cytochrome_B"/>
    <property type="match status" value="1"/>
</dbReference>
<keyword evidence="6 17" id="KW-0349">Heme</keyword>
<dbReference type="InterPro" id="IPR027387">
    <property type="entry name" value="Cytb/b6-like_sf"/>
</dbReference>
<feature type="transmembrane region" description="Helical" evidence="17">
    <location>
        <begin position="140"/>
        <end position="166"/>
    </location>
</feature>
<keyword evidence="16 17" id="KW-0472">Membrane</keyword>
<keyword evidence="15 17" id="KW-0496">Mitochondrion</keyword>
<keyword evidence="10" id="KW-0999">Mitochondrion inner membrane</keyword>
<evidence type="ECO:0000313" key="21">
    <source>
        <dbReference type="Proteomes" id="UP000825002"/>
    </source>
</evidence>
<comment type="subunit">
    <text evidence="3">The main subunits of complex b-c1 are: cytochrome b, cytochrome c1 and the Rieske protein.</text>
</comment>
<dbReference type="PROSITE" id="PS51003">
    <property type="entry name" value="CYTB_CTER"/>
    <property type="match status" value="1"/>
</dbReference>
<dbReference type="SUPFAM" id="SSF81342">
    <property type="entry name" value="Transmembrane di-heme cytochromes"/>
    <property type="match status" value="1"/>
</dbReference>
<evidence type="ECO:0000259" key="19">
    <source>
        <dbReference type="PROSITE" id="PS51003"/>
    </source>
</evidence>
<name>A0ABQ7SDE4_9ACAR</name>
<reference evidence="20 21" key="1">
    <citation type="submission" date="2020-10" db="EMBL/GenBank/DDBJ databases">
        <authorList>
            <person name="Klimov P.B."/>
            <person name="Dyachkov S.M."/>
            <person name="Chetverikov P.E."/>
        </authorList>
    </citation>
    <scope>NUCLEOTIDE SEQUENCE [LARGE SCALE GENOMIC DNA]</scope>
    <source>
        <strain evidence="20">BMOC 18-1129-001#AD2665</strain>
        <tissue evidence="20">Entire mites</tissue>
    </source>
</reference>
<evidence type="ECO:0000256" key="17">
    <source>
        <dbReference type="RuleBase" id="RU362117"/>
    </source>
</evidence>
<evidence type="ECO:0000256" key="12">
    <source>
        <dbReference type="ARBA" id="ARBA00022989"/>
    </source>
</evidence>
<organism evidence="20 21">
    <name type="scientific">Fragariocoptes setiger</name>
    <dbReference type="NCBI Taxonomy" id="1670756"/>
    <lineage>
        <taxon>Eukaryota</taxon>
        <taxon>Metazoa</taxon>
        <taxon>Ecdysozoa</taxon>
        <taxon>Arthropoda</taxon>
        <taxon>Chelicerata</taxon>
        <taxon>Arachnida</taxon>
        <taxon>Acari</taxon>
        <taxon>Acariformes</taxon>
        <taxon>Trombidiformes</taxon>
        <taxon>Prostigmata</taxon>
        <taxon>Eupodina</taxon>
        <taxon>Eriophyoidea</taxon>
        <taxon>Phytoptidae</taxon>
        <taxon>Fragariocoptes</taxon>
    </lineage>
</organism>
<keyword evidence="7 17" id="KW-0679">Respiratory chain</keyword>
<proteinExistence type="inferred from homology"/>
<keyword evidence="8 17" id="KW-0812">Transmembrane</keyword>